<accession>A0A072V964</accession>
<dbReference type="Proteomes" id="UP000002051">
    <property type="component" value="Chromosome 2"/>
</dbReference>
<dbReference type="AlphaFoldDB" id="A0A072V964"/>
<dbReference type="HOGENOM" id="CLU_3127323_0_0_1"/>
<reference evidence="1 3" key="1">
    <citation type="journal article" date="2011" name="Nature">
        <title>The Medicago genome provides insight into the evolution of rhizobial symbioses.</title>
        <authorList>
            <person name="Young N.D."/>
            <person name="Debelle F."/>
            <person name="Oldroyd G.E."/>
            <person name="Geurts R."/>
            <person name="Cannon S.B."/>
            <person name="Udvardi M.K."/>
            <person name="Benedito V.A."/>
            <person name="Mayer K.F."/>
            <person name="Gouzy J."/>
            <person name="Schoof H."/>
            <person name="Van de Peer Y."/>
            <person name="Proost S."/>
            <person name="Cook D.R."/>
            <person name="Meyers B.C."/>
            <person name="Spannagl M."/>
            <person name="Cheung F."/>
            <person name="De Mita S."/>
            <person name="Krishnakumar V."/>
            <person name="Gundlach H."/>
            <person name="Zhou S."/>
            <person name="Mudge J."/>
            <person name="Bharti A.K."/>
            <person name="Murray J.D."/>
            <person name="Naoumkina M.A."/>
            <person name="Rosen B."/>
            <person name="Silverstein K.A."/>
            <person name="Tang H."/>
            <person name="Rombauts S."/>
            <person name="Zhao P.X."/>
            <person name="Zhou P."/>
            <person name="Barbe V."/>
            <person name="Bardou P."/>
            <person name="Bechner M."/>
            <person name="Bellec A."/>
            <person name="Berger A."/>
            <person name="Berges H."/>
            <person name="Bidwell S."/>
            <person name="Bisseling T."/>
            <person name="Choisne N."/>
            <person name="Couloux A."/>
            <person name="Denny R."/>
            <person name="Deshpande S."/>
            <person name="Dai X."/>
            <person name="Doyle J.J."/>
            <person name="Dudez A.M."/>
            <person name="Farmer A.D."/>
            <person name="Fouteau S."/>
            <person name="Franken C."/>
            <person name="Gibelin C."/>
            <person name="Gish J."/>
            <person name="Goldstein S."/>
            <person name="Gonzalez A.J."/>
            <person name="Green P.J."/>
            <person name="Hallab A."/>
            <person name="Hartog M."/>
            <person name="Hua A."/>
            <person name="Humphray S.J."/>
            <person name="Jeong D.H."/>
            <person name="Jing Y."/>
            <person name="Jocker A."/>
            <person name="Kenton S.M."/>
            <person name="Kim D.J."/>
            <person name="Klee K."/>
            <person name="Lai H."/>
            <person name="Lang C."/>
            <person name="Lin S."/>
            <person name="Macmil S.L."/>
            <person name="Magdelenat G."/>
            <person name="Matthews L."/>
            <person name="McCorrison J."/>
            <person name="Monaghan E.L."/>
            <person name="Mun J.H."/>
            <person name="Najar F.Z."/>
            <person name="Nicholson C."/>
            <person name="Noirot C."/>
            <person name="O'Bleness M."/>
            <person name="Paule C.R."/>
            <person name="Poulain J."/>
            <person name="Prion F."/>
            <person name="Qin B."/>
            <person name="Qu C."/>
            <person name="Retzel E.F."/>
            <person name="Riddle C."/>
            <person name="Sallet E."/>
            <person name="Samain S."/>
            <person name="Samson N."/>
            <person name="Sanders I."/>
            <person name="Saurat O."/>
            <person name="Scarpelli C."/>
            <person name="Schiex T."/>
            <person name="Segurens B."/>
            <person name="Severin A.J."/>
            <person name="Sherrier D.J."/>
            <person name="Shi R."/>
            <person name="Sims S."/>
            <person name="Singer S.R."/>
            <person name="Sinharoy S."/>
            <person name="Sterck L."/>
            <person name="Viollet A."/>
            <person name="Wang B.B."/>
            <person name="Wang K."/>
            <person name="Wang M."/>
            <person name="Wang X."/>
            <person name="Warfsmann J."/>
            <person name="Weissenbach J."/>
            <person name="White D.D."/>
            <person name="White J.D."/>
            <person name="Wiley G.B."/>
            <person name="Wincker P."/>
            <person name="Xing Y."/>
            <person name="Yang L."/>
            <person name="Yao Z."/>
            <person name="Ying F."/>
            <person name="Zhai J."/>
            <person name="Zhou L."/>
            <person name="Zuber A."/>
            <person name="Denarie J."/>
            <person name="Dixon R.A."/>
            <person name="May G.D."/>
            <person name="Schwartz D.C."/>
            <person name="Rogers J."/>
            <person name="Quetier F."/>
            <person name="Town C.D."/>
            <person name="Roe B.A."/>
        </authorList>
    </citation>
    <scope>NUCLEOTIDE SEQUENCE [LARGE SCALE GENOMIC DNA]</scope>
    <source>
        <strain evidence="1">A17</strain>
        <strain evidence="2 3">cv. Jemalong A17</strain>
    </source>
</reference>
<name>A0A072V964_MEDTR</name>
<gene>
    <name evidence="1" type="ordered locus">MTR_2g069342</name>
</gene>
<reference evidence="1 3" key="2">
    <citation type="journal article" date="2014" name="BMC Genomics">
        <title>An improved genome release (version Mt4.0) for the model legume Medicago truncatula.</title>
        <authorList>
            <person name="Tang H."/>
            <person name="Krishnakumar V."/>
            <person name="Bidwell S."/>
            <person name="Rosen B."/>
            <person name="Chan A."/>
            <person name="Zhou S."/>
            <person name="Gentzbittel L."/>
            <person name="Childs K.L."/>
            <person name="Yandell M."/>
            <person name="Gundlach H."/>
            <person name="Mayer K.F."/>
            <person name="Schwartz D.C."/>
            <person name="Town C.D."/>
        </authorList>
    </citation>
    <scope>GENOME REANNOTATION</scope>
    <source>
        <strain evidence="1">A17</strain>
        <strain evidence="2 3">cv. Jemalong A17</strain>
    </source>
</reference>
<sequence length="50" mass="5913">MREKDEIDGLPKIMKWGFCQGFRFQYNQGAYNLDFGGEAIVDKKELLKHF</sequence>
<evidence type="ECO:0000313" key="1">
    <source>
        <dbReference type="EMBL" id="KEH38337.1"/>
    </source>
</evidence>
<dbReference type="EnsemblPlants" id="KEH38337">
    <property type="protein sequence ID" value="KEH38337"/>
    <property type="gene ID" value="MTR_2g069342"/>
</dbReference>
<organism evidence="1 3">
    <name type="scientific">Medicago truncatula</name>
    <name type="common">Barrel medic</name>
    <name type="synonym">Medicago tribuloides</name>
    <dbReference type="NCBI Taxonomy" id="3880"/>
    <lineage>
        <taxon>Eukaryota</taxon>
        <taxon>Viridiplantae</taxon>
        <taxon>Streptophyta</taxon>
        <taxon>Embryophyta</taxon>
        <taxon>Tracheophyta</taxon>
        <taxon>Spermatophyta</taxon>
        <taxon>Magnoliopsida</taxon>
        <taxon>eudicotyledons</taxon>
        <taxon>Gunneridae</taxon>
        <taxon>Pentapetalae</taxon>
        <taxon>rosids</taxon>
        <taxon>fabids</taxon>
        <taxon>Fabales</taxon>
        <taxon>Fabaceae</taxon>
        <taxon>Papilionoideae</taxon>
        <taxon>50 kb inversion clade</taxon>
        <taxon>NPAAA clade</taxon>
        <taxon>Hologalegina</taxon>
        <taxon>IRL clade</taxon>
        <taxon>Trifolieae</taxon>
        <taxon>Medicago</taxon>
    </lineage>
</organism>
<protein>
    <submittedName>
        <fullName evidence="1 2">Uncharacterized protein</fullName>
    </submittedName>
</protein>
<reference evidence="2" key="3">
    <citation type="submission" date="2015-04" db="UniProtKB">
        <authorList>
            <consortium name="EnsemblPlants"/>
        </authorList>
    </citation>
    <scope>IDENTIFICATION</scope>
    <source>
        <strain evidence="2">cv. Jemalong A17</strain>
    </source>
</reference>
<keyword evidence="3" id="KW-1185">Reference proteome</keyword>
<evidence type="ECO:0000313" key="3">
    <source>
        <dbReference type="Proteomes" id="UP000002051"/>
    </source>
</evidence>
<evidence type="ECO:0000313" key="2">
    <source>
        <dbReference type="EnsemblPlants" id="KEH38337"/>
    </source>
</evidence>
<dbReference type="EMBL" id="CM001218">
    <property type="protein sequence ID" value="KEH38337.1"/>
    <property type="molecule type" value="Genomic_DNA"/>
</dbReference>
<proteinExistence type="predicted"/>